<dbReference type="InterPro" id="IPR001214">
    <property type="entry name" value="SET_dom"/>
</dbReference>
<dbReference type="AlphaFoldDB" id="A0A2T2NA44"/>
<organism evidence="4 5">
    <name type="scientific">Corynespora cassiicola Philippines</name>
    <dbReference type="NCBI Taxonomy" id="1448308"/>
    <lineage>
        <taxon>Eukaryota</taxon>
        <taxon>Fungi</taxon>
        <taxon>Dikarya</taxon>
        <taxon>Ascomycota</taxon>
        <taxon>Pezizomycotina</taxon>
        <taxon>Dothideomycetes</taxon>
        <taxon>Pleosporomycetidae</taxon>
        <taxon>Pleosporales</taxon>
        <taxon>Corynesporascaceae</taxon>
        <taxon>Corynespora</taxon>
    </lineage>
</organism>
<proteinExistence type="predicted"/>
<evidence type="ECO:0000259" key="3">
    <source>
        <dbReference type="PROSITE" id="PS50280"/>
    </source>
</evidence>
<dbReference type="Pfam" id="PF00856">
    <property type="entry name" value="SET"/>
    <property type="match status" value="1"/>
</dbReference>
<dbReference type="InterPro" id="IPR053185">
    <property type="entry name" value="SET_domain_protein"/>
</dbReference>
<dbReference type="InterPro" id="IPR046341">
    <property type="entry name" value="SET_dom_sf"/>
</dbReference>
<dbReference type="OrthoDB" id="265717at2759"/>
<evidence type="ECO:0000313" key="4">
    <source>
        <dbReference type="EMBL" id="PSN62106.1"/>
    </source>
</evidence>
<keyword evidence="2" id="KW-0732">Signal</keyword>
<sequence>MNSLVLSCIAVLGAVVRPGLALSAAPQPQCWREPQALFHAQDPPTCLPPTQTSPLPKQKNEEGEEAYSHPIWSHKPYCMYKEPPGYCTFTTHSFRNGSGLSIIASRAAAKAASALFPAAHSAPIYSPSLYTVRDMPGKGKGLVATRPIPKGETILLDSPRLIASHQFPSRVHPPQGRKLFHQAIAQLPPADRALVLGLDASLGGAHVEDVLKTNAFACQIDDAGTGDGYMCLFPAVSRINHACMPNAHARFVPASLLMEVKAQRAIGAGEEITISYGKLELLRAERQELYQRGWGFRCTCELCMRGEGEVRESDGRRGRFAELRGRLGALTEGGFDAERVIGWEMELLEISHEEGLEVVMAEDLERLAYVYAGLGRLDEARNWASKARDNLLRWTVVDGGPDLDIKRVEELLRELG</sequence>
<evidence type="ECO:0000313" key="5">
    <source>
        <dbReference type="Proteomes" id="UP000240883"/>
    </source>
</evidence>
<gene>
    <name evidence="4" type="ORF">BS50DRAFT_137446</name>
</gene>
<dbReference type="PROSITE" id="PS50280">
    <property type="entry name" value="SET"/>
    <property type="match status" value="1"/>
</dbReference>
<dbReference type="STRING" id="1448308.A0A2T2NA44"/>
<accession>A0A2T2NA44</accession>
<dbReference type="Proteomes" id="UP000240883">
    <property type="component" value="Unassembled WGS sequence"/>
</dbReference>
<reference evidence="4 5" key="1">
    <citation type="journal article" date="2018" name="Front. Microbiol.">
        <title>Genome-Wide Analysis of Corynespora cassiicola Leaf Fall Disease Putative Effectors.</title>
        <authorList>
            <person name="Lopez D."/>
            <person name="Ribeiro S."/>
            <person name="Label P."/>
            <person name="Fumanal B."/>
            <person name="Venisse J.S."/>
            <person name="Kohler A."/>
            <person name="de Oliveira R.R."/>
            <person name="Labutti K."/>
            <person name="Lipzen A."/>
            <person name="Lail K."/>
            <person name="Bauer D."/>
            <person name="Ohm R.A."/>
            <person name="Barry K.W."/>
            <person name="Spatafora J."/>
            <person name="Grigoriev I.V."/>
            <person name="Martin F.M."/>
            <person name="Pujade-Renaud V."/>
        </authorList>
    </citation>
    <scope>NUCLEOTIDE SEQUENCE [LARGE SCALE GENOMIC DNA]</scope>
    <source>
        <strain evidence="4 5">Philippines</strain>
    </source>
</reference>
<dbReference type="EMBL" id="KZ678142">
    <property type="protein sequence ID" value="PSN62106.1"/>
    <property type="molecule type" value="Genomic_DNA"/>
</dbReference>
<evidence type="ECO:0000256" key="2">
    <source>
        <dbReference type="SAM" id="SignalP"/>
    </source>
</evidence>
<feature type="chain" id="PRO_5015436958" evidence="2">
    <location>
        <begin position="22"/>
        <end position="416"/>
    </location>
</feature>
<dbReference type="SUPFAM" id="SSF82199">
    <property type="entry name" value="SET domain"/>
    <property type="match status" value="1"/>
</dbReference>
<name>A0A2T2NA44_CORCC</name>
<feature type="domain" description="SET" evidence="3">
    <location>
        <begin position="127"/>
        <end position="277"/>
    </location>
</feature>
<evidence type="ECO:0000256" key="1">
    <source>
        <dbReference type="SAM" id="MobiDB-lite"/>
    </source>
</evidence>
<dbReference type="PANTHER" id="PTHR47332:SF6">
    <property type="entry name" value="SET DOMAIN-CONTAINING PROTEIN"/>
    <property type="match status" value="1"/>
</dbReference>
<feature type="region of interest" description="Disordered" evidence="1">
    <location>
        <begin position="43"/>
        <end position="64"/>
    </location>
</feature>
<protein>
    <submittedName>
        <fullName evidence="4">SET domain-containing protein</fullName>
    </submittedName>
</protein>
<feature type="signal peptide" evidence="2">
    <location>
        <begin position="1"/>
        <end position="21"/>
    </location>
</feature>
<keyword evidence="5" id="KW-1185">Reference proteome</keyword>
<dbReference type="SMART" id="SM00317">
    <property type="entry name" value="SET"/>
    <property type="match status" value="1"/>
</dbReference>
<dbReference type="PANTHER" id="PTHR47332">
    <property type="entry name" value="SET DOMAIN-CONTAINING PROTEIN 5"/>
    <property type="match status" value="1"/>
</dbReference>
<dbReference type="Gene3D" id="2.170.270.10">
    <property type="entry name" value="SET domain"/>
    <property type="match status" value="1"/>
</dbReference>
<dbReference type="CDD" id="cd20071">
    <property type="entry name" value="SET_SMYD"/>
    <property type="match status" value="1"/>
</dbReference>